<gene>
    <name evidence="2" type="ORF">DH2020_020313</name>
</gene>
<reference evidence="2 3" key="1">
    <citation type="journal article" date="2021" name="Comput. Struct. Biotechnol. J.">
        <title>De novo genome assembly of the potent medicinal plant Rehmannia glutinosa using nanopore technology.</title>
        <authorList>
            <person name="Ma L."/>
            <person name="Dong C."/>
            <person name="Song C."/>
            <person name="Wang X."/>
            <person name="Zheng X."/>
            <person name="Niu Y."/>
            <person name="Chen S."/>
            <person name="Feng W."/>
        </authorList>
    </citation>
    <scope>NUCLEOTIDE SEQUENCE [LARGE SCALE GENOMIC DNA]</scope>
    <source>
        <strain evidence="2">DH-2019</strain>
    </source>
</reference>
<evidence type="ECO:0000313" key="2">
    <source>
        <dbReference type="EMBL" id="KAK6146444.1"/>
    </source>
</evidence>
<dbReference type="Proteomes" id="UP001318860">
    <property type="component" value="Unassembled WGS sequence"/>
</dbReference>
<dbReference type="EMBL" id="JABTTQ020000011">
    <property type="protein sequence ID" value="KAK6146444.1"/>
    <property type="molecule type" value="Genomic_DNA"/>
</dbReference>
<protein>
    <submittedName>
        <fullName evidence="2">Uncharacterized protein</fullName>
    </submittedName>
</protein>
<proteinExistence type="predicted"/>
<sequence>MACYVEEEEVWKCPKHPSKRRRNGICPTCLRDRLANLCPDCHKARPCACVVSTTSSSSSSSSSFSRVNNLIDGDPSFRRSRSVAIPFLRFRNSEQTPNNGRVKTPSFLSVLKRSKTKRSDPTAEKSEDFVGNGSSNDENFDSHNRIEDFARMVTRSRSVSVSGTTAMASGFRHGDVNSSPAKGKFWHFPSPMKVFRSSRTPKAVVQDRSPLHRG</sequence>
<evidence type="ECO:0000256" key="1">
    <source>
        <dbReference type="SAM" id="MobiDB-lite"/>
    </source>
</evidence>
<dbReference type="PANTHER" id="PTHR34197">
    <property type="entry name" value="OS04G0591300 PROTEIN"/>
    <property type="match status" value="1"/>
</dbReference>
<organism evidence="2 3">
    <name type="scientific">Rehmannia glutinosa</name>
    <name type="common">Chinese foxglove</name>
    <dbReference type="NCBI Taxonomy" id="99300"/>
    <lineage>
        <taxon>Eukaryota</taxon>
        <taxon>Viridiplantae</taxon>
        <taxon>Streptophyta</taxon>
        <taxon>Embryophyta</taxon>
        <taxon>Tracheophyta</taxon>
        <taxon>Spermatophyta</taxon>
        <taxon>Magnoliopsida</taxon>
        <taxon>eudicotyledons</taxon>
        <taxon>Gunneridae</taxon>
        <taxon>Pentapetalae</taxon>
        <taxon>asterids</taxon>
        <taxon>lamiids</taxon>
        <taxon>Lamiales</taxon>
        <taxon>Orobanchaceae</taxon>
        <taxon>Rehmannieae</taxon>
        <taxon>Rehmannia</taxon>
    </lineage>
</organism>
<feature type="region of interest" description="Disordered" evidence="1">
    <location>
        <begin position="112"/>
        <end position="143"/>
    </location>
</feature>
<comment type="caution">
    <text evidence="2">The sequence shown here is derived from an EMBL/GenBank/DDBJ whole genome shotgun (WGS) entry which is preliminary data.</text>
</comment>
<accession>A0ABR0WJB0</accession>
<dbReference type="PANTHER" id="PTHR34197:SF2">
    <property type="entry name" value="OS04G0591300 PROTEIN"/>
    <property type="match status" value="1"/>
</dbReference>
<feature type="compositionally biased region" description="Basic and acidic residues" evidence="1">
    <location>
        <begin position="117"/>
        <end position="128"/>
    </location>
</feature>
<evidence type="ECO:0000313" key="3">
    <source>
        <dbReference type="Proteomes" id="UP001318860"/>
    </source>
</evidence>
<name>A0ABR0WJB0_REHGL</name>
<keyword evidence="3" id="KW-1185">Reference proteome</keyword>